<protein>
    <submittedName>
        <fullName evidence="2">Uncharacterized protein</fullName>
    </submittedName>
</protein>
<feature type="region of interest" description="Disordered" evidence="1">
    <location>
        <begin position="517"/>
        <end position="544"/>
    </location>
</feature>
<feature type="compositionally biased region" description="Basic and acidic residues" evidence="1">
    <location>
        <begin position="351"/>
        <end position="368"/>
    </location>
</feature>
<feature type="compositionally biased region" description="Low complexity" evidence="1">
    <location>
        <begin position="713"/>
        <end position="729"/>
    </location>
</feature>
<feature type="compositionally biased region" description="Basic and acidic residues" evidence="1">
    <location>
        <begin position="1"/>
        <end position="11"/>
    </location>
</feature>
<accession>A0A0G4G1H0</accession>
<dbReference type="AlphaFoldDB" id="A0A0G4G1H0"/>
<feature type="compositionally biased region" description="Acidic residues" evidence="1">
    <location>
        <begin position="770"/>
        <end position="781"/>
    </location>
</feature>
<dbReference type="EMBL" id="CDMZ01000784">
    <property type="protein sequence ID" value="CEM21401.1"/>
    <property type="molecule type" value="Genomic_DNA"/>
</dbReference>
<feature type="compositionally biased region" description="Basic and acidic residues" evidence="1">
    <location>
        <begin position="193"/>
        <end position="209"/>
    </location>
</feature>
<feature type="region of interest" description="Disordered" evidence="1">
    <location>
        <begin position="192"/>
        <end position="398"/>
    </location>
</feature>
<reference evidence="2" key="1">
    <citation type="submission" date="2014-11" db="EMBL/GenBank/DDBJ databases">
        <authorList>
            <person name="Otto D Thomas"/>
            <person name="Naeem Raeece"/>
        </authorList>
    </citation>
    <scope>NUCLEOTIDE SEQUENCE</scope>
</reference>
<feature type="region of interest" description="Disordered" evidence="1">
    <location>
        <begin position="1"/>
        <end position="44"/>
    </location>
</feature>
<name>A0A0G4G1H0_9ALVE</name>
<feature type="compositionally biased region" description="Acidic residues" evidence="1">
    <location>
        <begin position="672"/>
        <end position="691"/>
    </location>
</feature>
<feature type="compositionally biased region" description="Basic and acidic residues" evidence="1">
    <location>
        <begin position="290"/>
        <end position="308"/>
    </location>
</feature>
<gene>
    <name evidence="2" type="ORF">Cvel_4005</name>
</gene>
<organism evidence="2">
    <name type="scientific">Chromera velia CCMP2878</name>
    <dbReference type="NCBI Taxonomy" id="1169474"/>
    <lineage>
        <taxon>Eukaryota</taxon>
        <taxon>Sar</taxon>
        <taxon>Alveolata</taxon>
        <taxon>Colpodellida</taxon>
        <taxon>Chromeraceae</taxon>
        <taxon>Chromera</taxon>
    </lineage>
</organism>
<feature type="compositionally biased region" description="Basic and acidic residues" evidence="1">
    <location>
        <begin position="227"/>
        <end position="237"/>
    </location>
</feature>
<dbReference type="VEuPathDB" id="CryptoDB:Cvel_4005"/>
<feature type="compositionally biased region" description="Polar residues" evidence="1">
    <location>
        <begin position="255"/>
        <end position="269"/>
    </location>
</feature>
<evidence type="ECO:0000256" key="1">
    <source>
        <dbReference type="SAM" id="MobiDB-lite"/>
    </source>
</evidence>
<feature type="region of interest" description="Disordered" evidence="1">
    <location>
        <begin position="672"/>
        <end position="781"/>
    </location>
</feature>
<feature type="compositionally biased region" description="Low complexity" evidence="1">
    <location>
        <begin position="756"/>
        <end position="769"/>
    </location>
</feature>
<proteinExistence type="predicted"/>
<sequence length="781" mass="85590">MMLHGENRVLGEKQAQPTDEHAGQNGSTRDPFPSGALLGSDRRNQQDLHDINASDSSFAAKGSSERIREDAAMLGQGEETDHGLLLQNGSVVWGSDRGLTTPVGGAENFKSQLREALGERVKQLRFEVGSGVSAGTLLLDNPFAQIDVETLYSLTFARHAEILGSFKEAVNVAKRCDLRVLTATPCRVPQDIPHAETEERRPQLLEPHQRLCPNGLEDSLTAPQRRPVRDPTPHPETAHTPQVPPLRNRDLAVPPQSTIAQSHSDSPTAHFNREGRTSGAVLGLAVTEQQTERTERETPSPIESERQRLSQTQIPSAQISQQDQRGFIFPAHGPRTGVSSSLCRVKRKRNGWNERKNDEEGDKESKEQDVEEDCSAYPRLPPTSREDSPSPTLCPIPSPAFLRVSEGVQSTDSSRPLPNLSGCPYSLRGFDRPSSVLSCPGRSGKVLHSTRRFDERTEKERDRECTDEMFAGEVGVEEEVTVGGAHLEQGHAVRSAFASSSSSSWASSEGLAERPLGGVGLSSSLSGGRQETVDSRNDDVTLSGELGGDELDLLGLDLATDHREETPGGVTWNKQGYWIADWRPSSRHSVQNPRRQAFSVEKLGGFKQAREAALLTRFRVAVRAGKRFQDLHCDTARFDQLDESRVEELQALWNGVTKEVYSYRSFSRELEGEGVGEDCEMTTGAQEEEEENRASVTNDQYRHESSGGPSPNPRHSQSQPRQASSSSSAFTRPLGPAVRRASERGCESRSPGLVRSFSSESSSSSSSSSSEEEVEEEDSVL</sequence>
<feature type="compositionally biased region" description="Polar residues" evidence="1">
    <location>
        <begin position="309"/>
        <end position="324"/>
    </location>
</feature>
<evidence type="ECO:0000313" key="2">
    <source>
        <dbReference type="EMBL" id="CEM21401.1"/>
    </source>
</evidence>